<name>A0A1G7A7S3_9BURK</name>
<dbReference type="STRING" id="187868.SAMN05192589_11298"/>
<proteinExistence type="predicted"/>
<dbReference type="Proteomes" id="UP000198781">
    <property type="component" value="Unassembled WGS sequence"/>
</dbReference>
<dbReference type="OrthoDB" id="9815788at2"/>
<dbReference type="SUPFAM" id="SSF143744">
    <property type="entry name" value="GlcG-like"/>
    <property type="match status" value="1"/>
</dbReference>
<dbReference type="Pfam" id="PF03928">
    <property type="entry name" value="HbpS-like"/>
    <property type="match status" value="1"/>
</dbReference>
<dbReference type="AlphaFoldDB" id="A0A1G7A7S3"/>
<dbReference type="RefSeq" id="WP_092745031.1">
    <property type="nucleotide sequence ID" value="NZ_FMZC01000012.1"/>
</dbReference>
<keyword evidence="2" id="KW-1185">Reference proteome</keyword>
<dbReference type="InterPro" id="IPR052517">
    <property type="entry name" value="GlcG_carb_metab_protein"/>
</dbReference>
<sequence>MTKREPGLRLTSNQAQQLVQNAIAAGLGEGLAVSAAVVDSSGHLLAFGRADEAFLGSIDASMAKARTAVYFRRDTGAMQRALEQGKTAYLALTGALPLEGGVPLHAGDSVVGGLGISGASSMQDGTLARAAASFMSGLGEHGA</sequence>
<dbReference type="InterPro" id="IPR038084">
    <property type="entry name" value="PduO/GlcC-like_sf"/>
</dbReference>
<accession>A0A1G7A7S3</accession>
<organism evidence="1 2">
    <name type="scientific">Paracidovorax valerianellae</name>
    <dbReference type="NCBI Taxonomy" id="187868"/>
    <lineage>
        <taxon>Bacteria</taxon>
        <taxon>Pseudomonadati</taxon>
        <taxon>Pseudomonadota</taxon>
        <taxon>Betaproteobacteria</taxon>
        <taxon>Burkholderiales</taxon>
        <taxon>Comamonadaceae</taxon>
        <taxon>Paracidovorax</taxon>
    </lineage>
</organism>
<gene>
    <name evidence="1" type="ORF">SAMN05192589_11298</name>
</gene>
<dbReference type="EMBL" id="FMZC01000012">
    <property type="protein sequence ID" value="SDE10978.1"/>
    <property type="molecule type" value="Genomic_DNA"/>
</dbReference>
<dbReference type="Gene3D" id="3.30.450.150">
    <property type="entry name" value="Haem-degrading domain"/>
    <property type="match status" value="1"/>
</dbReference>
<reference evidence="1 2" key="1">
    <citation type="submission" date="2016-10" db="EMBL/GenBank/DDBJ databases">
        <authorList>
            <person name="de Groot N.N."/>
        </authorList>
    </citation>
    <scope>NUCLEOTIDE SEQUENCE [LARGE SCALE GENOMIC DNA]</scope>
    <source>
        <strain evidence="1 2">DSM 16619</strain>
    </source>
</reference>
<evidence type="ECO:0000313" key="2">
    <source>
        <dbReference type="Proteomes" id="UP000198781"/>
    </source>
</evidence>
<evidence type="ECO:0000313" key="1">
    <source>
        <dbReference type="EMBL" id="SDE10978.1"/>
    </source>
</evidence>
<dbReference type="PANTHER" id="PTHR34309">
    <property type="entry name" value="SLR1406 PROTEIN"/>
    <property type="match status" value="1"/>
</dbReference>
<dbReference type="PANTHER" id="PTHR34309:SF1">
    <property type="entry name" value="PROTEIN GLCG"/>
    <property type="match status" value="1"/>
</dbReference>
<dbReference type="InterPro" id="IPR005624">
    <property type="entry name" value="PduO/GlcC-like"/>
</dbReference>
<protein>
    <submittedName>
        <fullName evidence="1">Glc operon protein GlcG</fullName>
    </submittedName>
</protein>